<dbReference type="AlphaFoldDB" id="A0A6N2M706"/>
<reference evidence="4" key="1">
    <citation type="submission" date="2019-03" db="EMBL/GenBank/DDBJ databases">
        <authorList>
            <person name="Mank J."/>
            <person name="Almeida P."/>
        </authorList>
    </citation>
    <scope>NUCLEOTIDE SEQUENCE</scope>
    <source>
        <strain evidence="4">78183</strain>
    </source>
</reference>
<feature type="active site" description="Proton donor/acceptor" evidence="2">
    <location>
        <position position="104"/>
    </location>
</feature>
<feature type="binding site" evidence="3">
    <location>
        <begin position="20"/>
        <end position="27"/>
    </location>
    <ligand>
        <name>substrate</name>
    </ligand>
</feature>
<dbReference type="EMBL" id="CAADRP010001696">
    <property type="protein sequence ID" value="VFU48490.1"/>
    <property type="molecule type" value="Genomic_DNA"/>
</dbReference>
<organism evidence="4">
    <name type="scientific">Salix viminalis</name>
    <name type="common">Common osier</name>
    <name type="synonym">Basket willow</name>
    <dbReference type="NCBI Taxonomy" id="40686"/>
    <lineage>
        <taxon>Eukaryota</taxon>
        <taxon>Viridiplantae</taxon>
        <taxon>Streptophyta</taxon>
        <taxon>Embryophyta</taxon>
        <taxon>Tracheophyta</taxon>
        <taxon>Spermatophyta</taxon>
        <taxon>Magnoliopsida</taxon>
        <taxon>eudicotyledons</taxon>
        <taxon>Gunneridae</taxon>
        <taxon>Pentapetalae</taxon>
        <taxon>rosids</taxon>
        <taxon>fabids</taxon>
        <taxon>Malpighiales</taxon>
        <taxon>Salicaceae</taxon>
        <taxon>Saliceae</taxon>
        <taxon>Salix</taxon>
    </lineage>
</organism>
<dbReference type="InterPro" id="IPR050275">
    <property type="entry name" value="PGM_Phosphatase"/>
</dbReference>
<dbReference type="PANTHER" id="PTHR48100:SF34">
    <property type="entry name" value="PHOSPHOGLYCERATE MUTASE-LIKE PROTEIN 4"/>
    <property type="match status" value="1"/>
</dbReference>
<evidence type="ECO:0008006" key="5">
    <source>
        <dbReference type="Google" id="ProtNLM"/>
    </source>
</evidence>
<protein>
    <recommendedName>
        <fullName evidence="5">Phosphoglycerate mutase-like protein 4</fullName>
    </recommendedName>
</protein>
<proteinExistence type="inferred from homology"/>
<dbReference type="PANTHER" id="PTHR48100">
    <property type="entry name" value="BROAD-SPECIFICITY PHOSPHATASE YOR283W-RELATED"/>
    <property type="match status" value="1"/>
</dbReference>
<comment type="similarity">
    <text evidence="1">Belongs to the phosphoglycerate mutase family.</text>
</comment>
<dbReference type="Gene3D" id="3.40.50.1240">
    <property type="entry name" value="Phosphoglycerate mutase-like"/>
    <property type="match status" value="1"/>
</dbReference>
<dbReference type="InterPro" id="IPR001345">
    <property type="entry name" value="PG/BPGM_mutase_AS"/>
</dbReference>
<evidence type="ECO:0000313" key="4">
    <source>
        <dbReference type="EMBL" id="VFU48490.1"/>
    </source>
</evidence>
<accession>A0A6N2M706</accession>
<sequence>MIPGSSGTVGPTCAEIIVVRHGETVWNVDGRIQGHIDVELNDVGREQAAVVRYRFVFHVADRLSREFKVSAVYSSDLKRASETAEKIAASCGIAEVIKDPDLRERHLGDLQGLVLREAAKVSDAAYRAFKSHRTNQNIPGGGESLDKLYERCTSSLERIAAKHTGERVVVVTHGGVIRELYQRACPNGKSGGRVLNTSINIFLISDGDRWTIKTWGDVSHLNETGYLKSGFGGDKTSG</sequence>
<dbReference type="InterPro" id="IPR029033">
    <property type="entry name" value="His_PPase_superfam"/>
</dbReference>
<feature type="active site" description="Tele-phosphohistidine intermediate" evidence="2">
    <location>
        <position position="21"/>
    </location>
</feature>
<dbReference type="GO" id="GO:0016791">
    <property type="term" value="F:phosphatase activity"/>
    <property type="evidence" value="ECO:0007669"/>
    <property type="project" value="TreeGrafter"/>
</dbReference>
<feature type="binding site" evidence="3">
    <location>
        <position position="79"/>
    </location>
    <ligand>
        <name>substrate</name>
    </ligand>
</feature>
<name>A0A6N2M706_SALVM</name>
<evidence type="ECO:0000256" key="3">
    <source>
        <dbReference type="PIRSR" id="PIRSR613078-2"/>
    </source>
</evidence>
<dbReference type="FunFam" id="3.40.50.1240:FF:000029">
    <property type="entry name" value="Phosphoglycerate mutase-like protein 4"/>
    <property type="match status" value="1"/>
</dbReference>
<dbReference type="SUPFAM" id="SSF53254">
    <property type="entry name" value="Phosphoglycerate mutase-like"/>
    <property type="match status" value="1"/>
</dbReference>
<dbReference type="Pfam" id="PF00300">
    <property type="entry name" value="His_Phos_1"/>
    <property type="match status" value="1"/>
</dbReference>
<gene>
    <name evidence="4" type="ORF">SVIM_LOCUS318198</name>
</gene>
<dbReference type="InterPro" id="IPR013078">
    <property type="entry name" value="His_Pase_superF_clade-1"/>
</dbReference>
<evidence type="ECO:0000256" key="2">
    <source>
        <dbReference type="PIRSR" id="PIRSR613078-1"/>
    </source>
</evidence>
<dbReference type="SMART" id="SM00855">
    <property type="entry name" value="PGAM"/>
    <property type="match status" value="1"/>
</dbReference>
<dbReference type="CDD" id="cd07067">
    <property type="entry name" value="HP_PGM_like"/>
    <property type="match status" value="1"/>
</dbReference>
<evidence type="ECO:0000256" key="1">
    <source>
        <dbReference type="ARBA" id="ARBA00038362"/>
    </source>
</evidence>
<dbReference type="GO" id="GO:0005829">
    <property type="term" value="C:cytosol"/>
    <property type="evidence" value="ECO:0007669"/>
    <property type="project" value="TreeGrafter"/>
</dbReference>
<dbReference type="PROSITE" id="PS00175">
    <property type="entry name" value="PG_MUTASE"/>
    <property type="match status" value="1"/>
</dbReference>